<dbReference type="OrthoDB" id="1653128at2"/>
<organism evidence="2 3">
    <name type="scientific">Clostridium cavendishii DSM 21758</name>
    <dbReference type="NCBI Taxonomy" id="1121302"/>
    <lineage>
        <taxon>Bacteria</taxon>
        <taxon>Bacillati</taxon>
        <taxon>Bacillota</taxon>
        <taxon>Clostridia</taxon>
        <taxon>Eubacteriales</taxon>
        <taxon>Clostridiaceae</taxon>
        <taxon>Clostridium</taxon>
    </lineage>
</organism>
<keyword evidence="1" id="KW-0472">Membrane</keyword>
<dbReference type="RefSeq" id="WP_072993865.1">
    <property type="nucleotide sequence ID" value="NZ_FQZB01000032.1"/>
</dbReference>
<evidence type="ECO:0000313" key="2">
    <source>
        <dbReference type="EMBL" id="SHK82757.1"/>
    </source>
</evidence>
<dbReference type="GO" id="GO:0004190">
    <property type="term" value="F:aspartic-type endopeptidase activity"/>
    <property type="evidence" value="ECO:0007669"/>
    <property type="project" value="InterPro"/>
</dbReference>
<feature type="transmembrane region" description="Helical" evidence="1">
    <location>
        <begin position="197"/>
        <end position="216"/>
    </location>
</feature>
<reference evidence="2 3" key="1">
    <citation type="submission" date="2016-11" db="EMBL/GenBank/DDBJ databases">
        <authorList>
            <person name="Jaros S."/>
            <person name="Januszkiewicz K."/>
            <person name="Wedrychowicz H."/>
        </authorList>
    </citation>
    <scope>NUCLEOTIDE SEQUENCE [LARGE SCALE GENOMIC DNA]</scope>
    <source>
        <strain evidence="2 3">DSM 21758</strain>
    </source>
</reference>
<dbReference type="Pfam" id="PF01252">
    <property type="entry name" value="Peptidase_A8"/>
    <property type="match status" value="1"/>
</dbReference>
<dbReference type="AlphaFoldDB" id="A0A1M6VMH4"/>
<dbReference type="EMBL" id="FQZB01000032">
    <property type="protein sequence ID" value="SHK82757.1"/>
    <property type="molecule type" value="Genomic_DNA"/>
</dbReference>
<dbReference type="STRING" id="1121302.SAMN02745163_04532"/>
<dbReference type="Proteomes" id="UP000184310">
    <property type="component" value="Unassembled WGS sequence"/>
</dbReference>
<feature type="transmembrane region" description="Helical" evidence="1">
    <location>
        <begin position="154"/>
        <end position="177"/>
    </location>
</feature>
<feature type="transmembrane region" description="Helical" evidence="1">
    <location>
        <begin position="68"/>
        <end position="91"/>
    </location>
</feature>
<proteinExistence type="predicted"/>
<feature type="transmembrane region" description="Helical" evidence="1">
    <location>
        <begin position="35"/>
        <end position="56"/>
    </location>
</feature>
<feature type="transmembrane region" description="Helical" evidence="1">
    <location>
        <begin position="119"/>
        <end position="142"/>
    </location>
</feature>
<keyword evidence="1" id="KW-1133">Transmembrane helix</keyword>
<feature type="transmembrane region" description="Helical" evidence="1">
    <location>
        <begin position="7"/>
        <end position="29"/>
    </location>
</feature>
<dbReference type="InterPro" id="IPR001872">
    <property type="entry name" value="Peptidase_A8"/>
</dbReference>
<gene>
    <name evidence="2" type="ORF">SAMN02745163_04532</name>
</gene>
<evidence type="ECO:0000256" key="1">
    <source>
        <dbReference type="SAM" id="Phobius"/>
    </source>
</evidence>
<keyword evidence="3" id="KW-1185">Reference proteome</keyword>
<name>A0A1M6VMH4_9CLOT</name>
<evidence type="ECO:0000313" key="3">
    <source>
        <dbReference type="Proteomes" id="UP000184310"/>
    </source>
</evidence>
<sequence>MNKQKIIAIGILPLMWLLYFGFELISGRINSTFDIIMNLLLTLFFAISGAFIYYIGTKSASGAKSKTMFKLFIVLMLLDQGLKLVINTWYFNKNFYIIPKFISFSPIINSQGSWLNARFSAGVSFTALIVLNIIAIFLFIEGYRYYIFNNHKDFWSDMCFIFIISGCLCSLIDKIFYGGSLDFIGIGSLFIADFKDIYINLAILFFVLTISFNGYFKNDQETSLKDDIESLTKFLNFIKCDITKKGK</sequence>
<accession>A0A1M6VMH4</accession>
<protein>
    <submittedName>
        <fullName evidence="2">Signal peptidase II</fullName>
    </submittedName>
</protein>
<keyword evidence="1" id="KW-0812">Transmembrane</keyword>
<dbReference type="GO" id="GO:0006508">
    <property type="term" value="P:proteolysis"/>
    <property type="evidence" value="ECO:0007669"/>
    <property type="project" value="InterPro"/>
</dbReference>
<dbReference type="GO" id="GO:0016020">
    <property type="term" value="C:membrane"/>
    <property type="evidence" value="ECO:0007669"/>
    <property type="project" value="InterPro"/>
</dbReference>